<evidence type="ECO:0000256" key="3">
    <source>
        <dbReference type="ARBA" id="ARBA00022842"/>
    </source>
</evidence>
<dbReference type="EMBL" id="JAGTXB010000005">
    <property type="protein sequence ID" value="MBS0028044.1"/>
    <property type="molecule type" value="Genomic_DNA"/>
</dbReference>
<dbReference type="InterPro" id="IPR036849">
    <property type="entry name" value="Enolase-like_C_sf"/>
</dbReference>
<dbReference type="InterPro" id="IPR029065">
    <property type="entry name" value="Enolase_C-like"/>
</dbReference>
<dbReference type="InterPro" id="IPR013341">
    <property type="entry name" value="Mandelate_racemase_N_dom"/>
</dbReference>
<reference evidence="5 6" key="1">
    <citation type="submission" date="2021-04" db="EMBL/GenBank/DDBJ databases">
        <title>Chitinophaga sp. nov., isolated from the rhizosphere soil.</title>
        <authorList>
            <person name="He S."/>
        </authorList>
    </citation>
    <scope>NUCLEOTIDE SEQUENCE [LARGE SCALE GENOMIC DNA]</scope>
    <source>
        <strain evidence="5 6">2R12</strain>
    </source>
</reference>
<dbReference type="Gene3D" id="3.30.390.10">
    <property type="entry name" value="Enolase-like, N-terminal domain"/>
    <property type="match status" value="1"/>
</dbReference>
<dbReference type="PANTHER" id="PTHR13794">
    <property type="entry name" value="ENOLASE SUPERFAMILY, MANDELATE RACEMASE"/>
    <property type="match status" value="1"/>
</dbReference>
<comment type="caution">
    <text evidence="5">The sequence shown here is derived from an EMBL/GenBank/DDBJ whole genome shotgun (WGS) entry which is preliminary data.</text>
</comment>
<keyword evidence="3" id="KW-0460">Magnesium</keyword>
<dbReference type="InterPro" id="IPR013342">
    <property type="entry name" value="Mandelate_racemase_C"/>
</dbReference>
<dbReference type="Proteomes" id="UP000676386">
    <property type="component" value="Unassembled WGS sequence"/>
</dbReference>
<dbReference type="Gene3D" id="3.20.20.120">
    <property type="entry name" value="Enolase-like C-terminal domain"/>
    <property type="match status" value="1"/>
</dbReference>
<dbReference type="SFLD" id="SFLDS00001">
    <property type="entry name" value="Enolase"/>
    <property type="match status" value="1"/>
</dbReference>
<keyword evidence="6" id="KW-1185">Reference proteome</keyword>
<evidence type="ECO:0000313" key="5">
    <source>
        <dbReference type="EMBL" id="MBS0028044.1"/>
    </source>
</evidence>
<protein>
    <submittedName>
        <fullName evidence="5">Mandelate racemase/muconate lactonizing enzyme family protein</fullName>
    </submittedName>
</protein>
<dbReference type="PANTHER" id="PTHR13794:SF58">
    <property type="entry name" value="MITOCHONDRIAL ENOLASE SUPERFAMILY MEMBER 1"/>
    <property type="match status" value="1"/>
</dbReference>
<dbReference type="SUPFAM" id="SSF54826">
    <property type="entry name" value="Enolase N-terminal domain-like"/>
    <property type="match status" value="1"/>
</dbReference>
<name>A0ABS5IYM0_9BACT</name>
<proteinExistence type="predicted"/>
<dbReference type="RefSeq" id="WP_211973158.1">
    <property type="nucleotide sequence ID" value="NZ_CBFHAM010000003.1"/>
</dbReference>
<gene>
    <name evidence="5" type="ORF">KE626_12065</name>
</gene>
<dbReference type="SMART" id="SM00922">
    <property type="entry name" value="MR_MLE"/>
    <property type="match status" value="1"/>
</dbReference>
<sequence length="390" mass="43704">MRNIDNEIFNIQSIQIRELAPVKVVTPFQDATMGPFPAYGMSMITIEDENGHIGEAPVYSSYTNILEACLVPHLLYSHDISYSELYAKMYWSIRNEGFRGPASALLGQVDMALHDLAARRLGVPLHKYMGAARNDVRMYGSGGGTNYSYEELEKEVAFFVAAGVGCYKMKVGKDFGTNMAEDVKRVKFVRSLLGKNIRLAADANQIWSCEQALRFIDQTAGENLAWFEEPIHSASFDQIEALCKRTPVKIAFGESERTAKVFPTLVNIGVGHLQPVPGHLAGVKEWMAVKELAEKNKIDFSSGGYSLFTASLMTTASEQCEVEYLHSIMSGLEIYFAVKPEWRNGRFFLPDNPGLPVKVNWSDVEDTVKIVKMRVWNKKNVREYQAIVSL</sequence>
<dbReference type="CDD" id="cd03316">
    <property type="entry name" value="MR_like"/>
    <property type="match status" value="1"/>
</dbReference>
<accession>A0ABS5IYM0</accession>
<organism evidence="5 6">
    <name type="scientific">Chitinophaga hostae</name>
    <dbReference type="NCBI Taxonomy" id="2831022"/>
    <lineage>
        <taxon>Bacteria</taxon>
        <taxon>Pseudomonadati</taxon>
        <taxon>Bacteroidota</taxon>
        <taxon>Chitinophagia</taxon>
        <taxon>Chitinophagales</taxon>
        <taxon>Chitinophagaceae</taxon>
        <taxon>Chitinophaga</taxon>
    </lineage>
</organism>
<evidence type="ECO:0000256" key="1">
    <source>
        <dbReference type="ARBA" id="ARBA00001946"/>
    </source>
</evidence>
<dbReference type="SUPFAM" id="SSF51604">
    <property type="entry name" value="Enolase C-terminal domain-like"/>
    <property type="match status" value="1"/>
</dbReference>
<dbReference type="InterPro" id="IPR029017">
    <property type="entry name" value="Enolase-like_N"/>
</dbReference>
<dbReference type="Pfam" id="PF02746">
    <property type="entry name" value="MR_MLE_N"/>
    <property type="match status" value="1"/>
</dbReference>
<evidence type="ECO:0000256" key="2">
    <source>
        <dbReference type="ARBA" id="ARBA00022723"/>
    </source>
</evidence>
<evidence type="ECO:0000259" key="4">
    <source>
        <dbReference type="SMART" id="SM00922"/>
    </source>
</evidence>
<keyword evidence="2" id="KW-0479">Metal-binding</keyword>
<dbReference type="InterPro" id="IPR046945">
    <property type="entry name" value="RHMD-like"/>
</dbReference>
<feature type="domain" description="Mandelate racemase/muconate lactonizing enzyme C-terminal" evidence="4">
    <location>
        <begin position="149"/>
        <end position="249"/>
    </location>
</feature>
<comment type="cofactor">
    <cofactor evidence="1">
        <name>Mg(2+)</name>
        <dbReference type="ChEBI" id="CHEBI:18420"/>
    </cofactor>
</comment>
<dbReference type="Pfam" id="PF13378">
    <property type="entry name" value="MR_MLE_C"/>
    <property type="match status" value="1"/>
</dbReference>
<evidence type="ECO:0000313" key="6">
    <source>
        <dbReference type="Proteomes" id="UP000676386"/>
    </source>
</evidence>